<dbReference type="InterPro" id="IPR007047">
    <property type="entry name" value="Flp_Fap"/>
</dbReference>
<keyword evidence="3" id="KW-1185">Reference proteome</keyword>
<reference evidence="2 3" key="1">
    <citation type="submission" date="2016-11" db="EMBL/GenBank/DDBJ databases">
        <authorList>
            <person name="Jaros S."/>
            <person name="Januszkiewicz K."/>
            <person name="Wedrychowicz H."/>
        </authorList>
    </citation>
    <scope>NUCLEOTIDE SEQUENCE [LARGE SCALE GENOMIC DNA]</scope>
    <source>
        <strain evidence="2 3">DSM 8605</strain>
    </source>
</reference>
<evidence type="ECO:0000313" key="2">
    <source>
        <dbReference type="EMBL" id="SHH97050.1"/>
    </source>
</evidence>
<keyword evidence="1" id="KW-1133">Transmembrane helix</keyword>
<dbReference type="RefSeq" id="WP_073340076.1">
    <property type="nucleotide sequence ID" value="NZ_FQXM01000026.1"/>
</dbReference>
<gene>
    <name evidence="2" type="ORF">SAMN02745207_03524</name>
</gene>
<keyword evidence="1" id="KW-0812">Transmembrane</keyword>
<organism evidence="2 3">
    <name type="scientific">Clostridium grantii DSM 8605</name>
    <dbReference type="NCBI Taxonomy" id="1121316"/>
    <lineage>
        <taxon>Bacteria</taxon>
        <taxon>Bacillati</taxon>
        <taxon>Bacillota</taxon>
        <taxon>Clostridia</taxon>
        <taxon>Eubacteriales</taxon>
        <taxon>Clostridiaceae</taxon>
        <taxon>Clostridium</taxon>
    </lineage>
</organism>
<sequence>MLNYLKTYVRCLPKTKKGQAMVEYALIIGLIAVVLIAVVTSLGTGIKGKFNSIVTGLGGTAVE</sequence>
<keyword evidence="1" id="KW-0472">Membrane</keyword>
<dbReference type="Proteomes" id="UP000184447">
    <property type="component" value="Unassembled WGS sequence"/>
</dbReference>
<evidence type="ECO:0000313" key="3">
    <source>
        <dbReference type="Proteomes" id="UP000184447"/>
    </source>
</evidence>
<name>A0A1M5XB51_9CLOT</name>
<proteinExistence type="predicted"/>
<feature type="transmembrane region" description="Helical" evidence="1">
    <location>
        <begin position="21"/>
        <end position="42"/>
    </location>
</feature>
<dbReference type="AlphaFoldDB" id="A0A1M5XB51"/>
<dbReference type="STRING" id="1121316.SAMN02745207_03524"/>
<dbReference type="EMBL" id="FQXM01000026">
    <property type="protein sequence ID" value="SHH97050.1"/>
    <property type="molecule type" value="Genomic_DNA"/>
</dbReference>
<protein>
    <submittedName>
        <fullName evidence="2">Pilus assembly protein Flp/PilA</fullName>
    </submittedName>
</protein>
<evidence type="ECO:0000256" key="1">
    <source>
        <dbReference type="SAM" id="Phobius"/>
    </source>
</evidence>
<dbReference type="Pfam" id="PF04964">
    <property type="entry name" value="Flp_Fap"/>
    <property type="match status" value="1"/>
</dbReference>
<accession>A0A1M5XB51</accession>